<comment type="pathway">
    <text evidence="5">Amino-acid biosynthesis; L-arginine biosynthesis; L-ornithine and N-acetyl-L-glutamate from L-glutamate and N(2)-acetyl-L-ornithine (cyclic): step 1/1.</text>
</comment>
<dbReference type="GO" id="GO:0006592">
    <property type="term" value="P:ornithine biosynthetic process"/>
    <property type="evidence" value="ECO:0007669"/>
    <property type="project" value="TreeGrafter"/>
</dbReference>
<dbReference type="GO" id="GO:0004042">
    <property type="term" value="F:L-glutamate N-acetyltransferase activity"/>
    <property type="evidence" value="ECO:0007669"/>
    <property type="project" value="TreeGrafter"/>
</dbReference>
<dbReference type="NCBIfam" id="TIGR00120">
    <property type="entry name" value="ArgJ"/>
    <property type="match status" value="1"/>
</dbReference>
<keyword evidence="5" id="KW-0055">Arginine biosynthesis</keyword>
<feature type="binding site" evidence="5">
    <location>
        <position position="400"/>
    </location>
    <ligand>
        <name>substrate</name>
    </ligand>
</feature>
<feature type="active site" description="Nucleophile" evidence="5">
    <location>
        <position position="188"/>
    </location>
</feature>
<dbReference type="Pfam" id="PF01960">
    <property type="entry name" value="ArgJ"/>
    <property type="match status" value="1"/>
</dbReference>
<keyword evidence="4 5" id="KW-0012">Acyltransferase</keyword>
<dbReference type="EC" id="2.3.1.35" evidence="5"/>
<keyword evidence="5" id="KW-0028">Amino-acid biosynthesis</keyword>
<dbReference type="NCBIfam" id="NF003802">
    <property type="entry name" value="PRK05388.1"/>
    <property type="match status" value="1"/>
</dbReference>
<reference evidence="6" key="1">
    <citation type="journal article" date="2020" name="ISME J.">
        <title>Gammaproteobacteria mediating utilization of methyl-, sulfur- and petroleum organic compounds in deep ocean hydrothermal plumes.</title>
        <authorList>
            <person name="Zhou Z."/>
            <person name="Liu Y."/>
            <person name="Pan J."/>
            <person name="Cron B.R."/>
            <person name="Toner B.M."/>
            <person name="Anantharaman K."/>
            <person name="Breier J.A."/>
            <person name="Dick G.J."/>
            <person name="Li M."/>
        </authorList>
    </citation>
    <scope>NUCLEOTIDE SEQUENCE</scope>
    <source>
        <strain evidence="6">SZUA-1385</strain>
    </source>
</reference>
<sequence length="405" mass="44739">MDFKIINNGVIAPKGFRANGYKNGKYGVGVIYSEKDCIAAGTFTTNKIVAHPVKLSKEILKKNRDNIRAVVVNSGNANCFTKDGYYDGKEMIRKTAEFLNIPEDSVLVASTGVIGRKMPMDIITQSIEKVCNMLKKDSNNNNFANSILTTDRFPKTIAIEFQVNGKKVRIGATAKGAGMIAPNMLHATMLSFITTDIEINPNDLKNSLQKSVDISFNNTIVDGDTSTNDTVFILANGESGIKYEECSNLFDKALTYICRELAKMIVMDGEGSKKIMEVLVKGCTSKEDAIKASKSVVRSLLVKTALYGEDPNWGRIAAAVGYSGADMDMDTMDIIISDYRREVYLVKEGNPIDNEDDEDFKLARDIMKEDKIKIIIDLKKGSYENIAYGCDLGHDYVTLNSEYTT</sequence>
<dbReference type="InterPro" id="IPR002813">
    <property type="entry name" value="Arg_biosynth_ArgJ"/>
</dbReference>
<evidence type="ECO:0000313" key="7">
    <source>
        <dbReference type="Proteomes" id="UP000605144"/>
    </source>
</evidence>
<dbReference type="SUPFAM" id="SSF56266">
    <property type="entry name" value="DmpA/ArgJ-like"/>
    <property type="match status" value="1"/>
</dbReference>
<comment type="catalytic activity">
    <reaction evidence="5">
        <text>N(2)-acetyl-L-ornithine + L-glutamate = N-acetyl-L-glutamate + L-ornithine</text>
        <dbReference type="Rhea" id="RHEA:15349"/>
        <dbReference type="ChEBI" id="CHEBI:29985"/>
        <dbReference type="ChEBI" id="CHEBI:44337"/>
        <dbReference type="ChEBI" id="CHEBI:46911"/>
        <dbReference type="ChEBI" id="CHEBI:57805"/>
        <dbReference type="EC" id="2.3.1.35"/>
    </reaction>
</comment>
<evidence type="ECO:0000256" key="2">
    <source>
        <dbReference type="ARBA" id="ARBA00022679"/>
    </source>
</evidence>
<dbReference type="InterPro" id="IPR042195">
    <property type="entry name" value="ArgJ_beta_C"/>
</dbReference>
<dbReference type="AlphaFoldDB" id="A0A833DS90"/>
<feature type="binding site" evidence="5">
    <location>
        <position position="188"/>
    </location>
    <ligand>
        <name>substrate</name>
    </ligand>
</feature>
<feature type="chain" id="PRO_5044352964" description="Glutamate N-acetyltransferase alpha chain" evidence="5">
    <location>
        <begin position="1"/>
        <end position="187"/>
    </location>
</feature>
<gene>
    <name evidence="5 6" type="primary">argJ</name>
    <name evidence="6" type="ORF">EYG76_04220</name>
</gene>
<feature type="site" description="Cleavage; by autolysis" evidence="5">
    <location>
        <begin position="187"/>
        <end position="188"/>
    </location>
</feature>
<dbReference type="UniPathway" id="UPA00068">
    <property type="reaction ID" value="UER00106"/>
</dbReference>
<dbReference type="EMBL" id="DQSV01000084">
    <property type="protein sequence ID" value="HIP17487.1"/>
    <property type="molecule type" value="Genomic_DNA"/>
</dbReference>
<name>A0A833DS90_9EURY</name>
<feature type="binding site" evidence="5">
    <location>
        <position position="149"/>
    </location>
    <ligand>
        <name>substrate</name>
    </ligand>
</feature>
<dbReference type="InterPro" id="IPR016117">
    <property type="entry name" value="ArgJ-like_dom_sf"/>
</dbReference>
<keyword evidence="3 5" id="KW-0068">Autocatalytic cleavage</keyword>
<organism evidence="6 7">
    <name type="scientific">Methanothermococcus okinawensis</name>
    <dbReference type="NCBI Taxonomy" id="155863"/>
    <lineage>
        <taxon>Archaea</taxon>
        <taxon>Methanobacteriati</taxon>
        <taxon>Methanobacteriota</taxon>
        <taxon>Methanomada group</taxon>
        <taxon>Methanococci</taxon>
        <taxon>Methanococcales</taxon>
        <taxon>Methanococcaceae</taxon>
        <taxon>Methanothermococcus</taxon>
    </lineage>
</organism>
<dbReference type="CDD" id="cd02152">
    <property type="entry name" value="OAT"/>
    <property type="match status" value="1"/>
</dbReference>
<evidence type="ECO:0000256" key="4">
    <source>
        <dbReference type="ARBA" id="ARBA00023315"/>
    </source>
</evidence>
<keyword evidence="5" id="KW-0963">Cytoplasm</keyword>
<dbReference type="PANTHER" id="PTHR23100:SF0">
    <property type="entry name" value="ARGININE BIOSYNTHESIS BIFUNCTIONAL PROTEIN ARGJ, MITOCHONDRIAL"/>
    <property type="match status" value="1"/>
</dbReference>
<feature type="chain" id="PRO_5044352963" description="Glutamate N-acetyltransferase beta chain" evidence="5">
    <location>
        <begin position="188"/>
        <end position="405"/>
    </location>
</feature>
<dbReference type="Proteomes" id="UP000605144">
    <property type="component" value="Unassembled WGS sequence"/>
</dbReference>
<evidence type="ECO:0000256" key="1">
    <source>
        <dbReference type="ARBA" id="ARBA00006774"/>
    </source>
</evidence>
<dbReference type="PANTHER" id="PTHR23100">
    <property type="entry name" value="ARGININE BIOSYNTHESIS BIFUNCTIONAL PROTEIN ARGJ"/>
    <property type="match status" value="1"/>
</dbReference>
<dbReference type="Gene3D" id="3.10.20.340">
    <property type="entry name" value="ArgJ beta chain, C-terminal domain"/>
    <property type="match status" value="1"/>
</dbReference>
<evidence type="ECO:0000313" key="6">
    <source>
        <dbReference type="EMBL" id="HIP17487.1"/>
    </source>
</evidence>
<dbReference type="HAMAP" id="MF_01106">
    <property type="entry name" value="ArgJ"/>
    <property type="match status" value="1"/>
</dbReference>
<keyword evidence="2 5" id="KW-0808">Transferase</keyword>
<dbReference type="Gene3D" id="3.60.70.12">
    <property type="entry name" value="L-amino peptidase D-ALA esterase/amidase"/>
    <property type="match status" value="1"/>
</dbReference>
<feature type="site" description="Involved in the stabilization of negative charge on the oxyanion by the formation of the oxyanion hole" evidence="5">
    <location>
        <position position="112"/>
    </location>
</feature>
<protein>
    <recommendedName>
        <fullName evidence="5">Glutamate N-acetyltransferase</fullName>
        <ecNumber evidence="5">2.3.1.35</ecNumber>
    </recommendedName>
    <alternativeName>
        <fullName evidence="5">Ornithine acetyltransferase</fullName>
        <shortName evidence="5">OATase</shortName>
    </alternativeName>
    <alternativeName>
        <fullName evidence="5">Ornithine transacetylase</fullName>
    </alternativeName>
    <component>
        <recommendedName>
            <fullName evidence="5">Glutamate N-acetyltransferase alpha chain</fullName>
        </recommendedName>
    </component>
    <component>
        <recommendedName>
            <fullName evidence="5">Glutamate N-acetyltransferase beta chain</fullName>
        </recommendedName>
    </component>
</protein>
<comment type="function">
    <text evidence="5">Catalyzes the transfer of the acetyl group from N(2)-acetylornithine to glutamate, forming N-acetylglutamate and L-ornithine.</text>
</comment>
<proteinExistence type="inferred from homology"/>
<feature type="binding site" evidence="5">
    <location>
        <position position="405"/>
    </location>
    <ligand>
        <name>substrate</name>
    </ligand>
</feature>
<comment type="similarity">
    <text evidence="1 5">Belongs to the ArgJ family.</text>
</comment>
<feature type="binding site" evidence="5">
    <location>
        <position position="175"/>
    </location>
    <ligand>
        <name>substrate</name>
    </ligand>
</feature>
<evidence type="ECO:0000256" key="5">
    <source>
        <dbReference type="HAMAP-Rule" id="MF_01106"/>
    </source>
</evidence>
<evidence type="ECO:0000256" key="3">
    <source>
        <dbReference type="ARBA" id="ARBA00022813"/>
    </source>
</evidence>
<comment type="subunit">
    <text evidence="5">Heterotetramer of two alpha and two beta chains.</text>
</comment>
<dbReference type="GO" id="GO:0005737">
    <property type="term" value="C:cytoplasm"/>
    <property type="evidence" value="ECO:0007669"/>
    <property type="project" value="UniProtKB-SubCell"/>
</dbReference>
<comment type="caution">
    <text evidence="6">The sequence shown here is derived from an EMBL/GenBank/DDBJ whole genome shotgun (WGS) entry which is preliminary data.</text>
</comment>
<comment type="subcellular location">
    <subcellularLocation>
        <location evidence="5">Cytoplasm</location>
    </subcellularLocation>
</comment>
<feature type="binding site" evidence="5">
    <location>
        <position position="270"/>
    </location>
    <ligand>
        <name>substrate</name>
    </ligand>
</feature>
<dbReference type="GO" id="GO:0006526">
    <property type="term" value="P:L-arginine biosynthetic process"/>
    <property type="evidence" value="ECO:0007669"/>
    <property type="project" value="UniProtKB-UniRule"/>
</dbReference>
<feature type="site" description="Involved in the stabilization of negative charge on the oxyanion by the formation of the oxyanion hole" evidence="5">
    <location>
        <position position="111"/>
    </location>
</feature>
<dbReference type="Gene3D" id="3.30.2330.10">
    <property type="entry name" value="arginine biosynthesis bifunctional protein suprefamily"/>
    <property type="match status" value="1"/>
</dbReference>
<accession>A0A833DS90</accession>
<dbReference type="GO" id="GO:0004358">
    <property type="term" value="F:L-glutamate N-acetyltransferase activity, acting on acetyl-L-ornithine as donor"/>
    <property type="evidence" value="ECO:0007669"/>
    <property type="project" value="UniProtKB-UniRule"/>
</dbReference>